<dbReference type="Pfam" id="PF02397">
    <property type="entry name" value="Bac_transf"/>
    <property type="match status" value="1"/>
</dbReference>
<dbReference type="NCBIfam" id="TIGR03013">
    <property type="entry name" value="EpsB_2"/>
    <property type="match status" value="1"/>
</dbReference>
<evidence type="ECO:0000313" key="10">
    <source>
        <dbReference type="Proteomes" id="UP000471640"/>
    </source>
</evidence>
<dbReference type="Proteomes" id="UP000471640">
    <property type="component" value="Unassembled WGS sequence"/>
</dbReference>
<evidence type="ECO:0000256" key="7">
    <source>
        <dbReference type="SAM" id="Phobius"/>
    </source>
</evidence>
<sequence length="296" mass="33627">MLSATPPHGLSPRSGFVQLRVRHDRPLLDIAVAREADEILVAVKDRRGSLPMEQFLDCRMAGISILEPQSFFERELGLVKLDFLTPSWLVHADGFRQGTLTLAIKRFMDVSVALIFLLLLAPIMLLTVLAIAVESRFRHPVFYRQTRVGVNGIAFKVLKFRSMRVDAEADGKARWATKGDPRITRVGAFIRKARIDELPQILNVLKGEMSFVGPRPERPEFVEELARKNLFYAARSRIKPGVTGWAQLRYPYGSSEEDALRKLEYDLYYLKNHSTFLDFLILLQTVEVVLFGKGAI</sequence>
<evidence type="ECO:0000256" key="6">
    <source>
        <dbReference type="ARBA" id="ARBA00023136"/>
    </source>
</evidence>
<reference evidence="10" key="1">
    <citation type="journal article" date="2020" name="Microbiol. Resour. Announc.">
        <title>Draft Genome Sequences of Thiorhodococcus mannitoliphagus and Thiorhodococcus minor, Purple Sulfur Photosynthetic Bacteria in the Gammaproteobacterial Family Chromatiaceae.</title>
        <authorList>
            <person name="Aviles F.A."/>
            <person name="Meyer T.E."/>
            <person name="Kyndt J.A."/>
        </authorList>
    </citation>
    <scope>NUCLEOTIDE SEQUENCE [LARGE SCALE GENOMIC DNA]</scope>
    <source>
        <strain evidence="10">DSM 18266</strain>
    </source>
</reference>
<organism evidence="9 10">
    <name type="scientific">Thiorhodococcus mannitoliphagus</name>
    <dbReference type="NCBI Taxonomy" id="329406"/>
    <lineage>
        <taxon>Bacteria</taxon>
        <taxon>Pseudomonadati</taxon>
        <taxon>Pseudomonadota</taxon>
        <taxon>Gammaproteobacteria</taxon>
        <taxon>Chromatiales</taxon>
        <taxon>Chromatiaceae</taxon>
        <taxon>Thiorhodococcus</taxon>
    </lineage>
</organism>
<reference evidence="9 10" key="2">
    <citation type="submission" date="2020-02" db="EMBL/GenBank/DDBJ databases">
        <title>Genome sequences of Thiorhodococcus mannitoliphagus and Thiorhodococcus minor, purple sulfur photosynthetic bacteria in the gammaproteobacterial family, Chromatiaceae.</title>
        <authorList>
            <person name="Aviles F.A."/>
            <person name="Meyer T.E."/>
            <person name="Kyndt J.A."/>
        </authorList>
    </citation>
    <scope>NUCLEOTIDE SEQUENCE [LARGE SCALE GENOMIC DNA]</scope>
    <source>
        <strain evidence="9 10">DSM 18266</strain>
    </source>
</reference>
<protein>
    <submittedName>
        <fullName evidence="9">TIGR03013 family PEP-CTERM/XrtA system glycosyltransferase</fullName>
    </submittedName>
</protein>
<evidence type="ECO:0000256" key="3">
    <source>
        <dbReference type="ARBA" id="ARBA00022679"/>
    </source>
</evidence>
<accession>A0A6P1E2Z8</accession>
<comment type="subcellular location">
    <subcellularLocation>
        <location evidence="1">Membrane</location>
        <topology evidence="1">Multi-pass membrane protein</topology>
    </subcellularLocation>
</comment>
<keyword evidence="6 7" id="KW-0472">Membrane</keyword>
<evidence type="ECO:0000256" key="2">
    <source>
        <dbReference type="ARBA" id="ARBA00006464"/>
    </source>
</evidence>
<keyword evidence="5 7" id="KW-1133">Transmembrane helix</keyword>
<comment type="similarity">
    <text evidence="2">Belongs to the bacterial sugar transferase family.</text>
</comment>
<dbReference type="InterPro" id="IPR017464">
    <property type="entry name" value="Sugar_tfrase_EpsB_2"/>
</dbReference>
<keyword evidence="10" id="KW-1185">Reference proteome</keyword>
<dbReference type="InterPro" id="IPR003362">
    <property type="entry name" value="Bact_transf"/>
</dbReference>
<keyword evidence="4 7" id="KW-0812">Transmembrane</keyword>
<evidence type="ECO:0000256" key="1">
    <source>
        <dbReference type="ARBA" id="ARBA00004141"/>
    </source>
</evidence>
<dbReference type="GO" id="GO:0016020">
    <property type="term" value="C:membrane"/>
    <property type="evidence" value="ECO:0007669"/>
    <property type="project" value="UniProtKB-SubCell"/>
</dbReference>
<evidence type="ECO:0000259" key="8">
    <source>
        <dbReference type="Pfam" id="PF02397"/>
    </source>
</evidence>
<evidence type="ECO:0000313" key="9">
    <source>
        <dbReference type="EMBL" id="NEX23446.1"/>
    </source>
</evidence>
<dbReference type="AlphaFoldDB" id="A0A6P1E2Z8"/>
<dbReference type="InterPro" id="IPR017475">
    <property type="entry name" value="EPS_sugar_tfrase"/>
</dbReference>
<gene>
    <name evidence="9" type="ORF">G3480_24670</name>
</gene>
<dbReference type="PANTHER" id="PTHR30576">
    <property type="entry name" value="COLANIC BIOSYNTHESIS UDP-GLUCOSE LIPID CARRIER TRANSFERASE"/>
    <property type="match status" value="1"/>
</dbReference>
<dbReference type="GO" id="GO:0016780">
    <property type="term" value="F:phosphotransferase activity, for other substituted phosphate groups"/>
    <property type="evidence" value="ECO:0007669"/>
    <property type="project" value="TreeGrafter"/>
</dbReference>
<keyword evidence="3 9" id="KW-0808">Transferase</keyword>
<proteinExistence type="inferred from homology"/>
<dbReference type="PANTHER" id="PTHR30576:SF0">
    <property type="entry name" value="UNDECAPRENYL-PHOSPHATE N-ACETYLGALACTOSAMINYL 1-PHOSPHATE TRANSFERASE-RELATED"/>
    <property type="match status" value="1"/>
</dbReference>
<evidence type="ECO:0000256" key="5">
    <source>
        <dbReference type="ARBA" id="ARBA00022989"/>
    </source>
</evidence>
<evidence type="ECO:0000256" key="4">
    <source>
        <dbReference type="ARBA" id="ARBA00022692"/>
    </source>
</evidence>
<name>A0A6P1E2Z8_9GAMM</name>
<dbReference type="NCBIfam" id="TIGR03025">
    <property type="entry name" value="EPS_sugtrans"/>
    <property type="match status" value="1"/>
</dbReference>
<comment type="caution">
    <text evidence="9">The sequence shown here is derived from an EMBL/GenBank/DDBJ whole genome shotgun (WGS) entry which is preliminary data.</text>
</comment>
<feature type="transmembrane region" description="Helical" evidence="7">
    <location>
        <begin position="112"/>
        <end position="133"/>
    </location>
</feature>
<feature type="domain" description="Bacterial sugar transferase" evidence="8">
    <location>
        <begin position="105"/>
        <end position="290"/>
    </location>
</feature>
<dbReference type="EMBL" id="JAAIJR010000206">
    <property type="protein sequence ID" value="NEX23446.1"/>
    <property type="molecule type" value="Genomic_DNA"/>
</dbReference>